<dbReference type="InterPro" id="IPR028082">
    <property type="entry name" value="Peripla_BP_I"/>
</dbReference>
<feature type="chain" id="PRO_5038985572" evidence="3">
    <location>
        <begin position="29"/>
        <end position="426"/>
    </location>
</feature>
<evidence type="ECO:0000313" key="6">
    <source>
        <dbReference type="Proteomes" id="UP000620591"/>
    </source>
</evidence>
<dbReference type="Proteomes" id="UP000620591">
    <property type="component" value="Unassembled WGS sequence"/>
</dbReference>
<gene>
    <name evidence="5" type="ORF">IBG24_14315</name>
</gene>
<sequence length="426" mass="44389">MTASTSMRWLRRASVIPAAALASLALVACGSSSDDGDSDASKGFALNLDDCEDPDAVTKKITDDIVVGYSAALSGPVAGPVELALAGYNARLKRTNDEGGINGVQIKVEYKDDAFAPDKAKANATEFLQKDKVDLITTFGAGQIAAFVDDQNAACVPMLYPSSSDNRFTDMEAYPWTLQFLPSSQLETKFLVDYITSNVDDAKVGIAENATASGKAMSDAFKDSAKDAGIKPVAAIEDTDPNAAATTLKESGANVVYHAGVVGSCGVFDTARARANFTPELVVKASNCVNAPEYIAAGKAADGVVIAKYLKDPADPDLASDAGVKTYLADLKGAADPNNAVTVSGWMQADLLVNTLQQAADSDLGLTRESIMLAARDQDYASAMLLDGISWKSSAERSGGVSGFAPVAWSTAEQRFVSAGDVLSVD</sequence>
<evidence type="ECO:0000256" key="1">
    <source>
        <dbReference type="ARBA" id="ARBA00010062"/>
    </source>
</evidence>
<dbReference type="SUPFAM" id="SSF53822">
    <property type="entry name" value="Periplasmic binding protein-like I"/>
    <property type="match status" value="1"/>
</dbReference>
<organism evidence="5 6">
    <name type="scientific">Aeromicrobium senzhongii</name>
    <dbReference type="NCBI Taxonomy" id="2663859"/>
    <lineage>
        <taxon>Bacteria</taxon>
        <taxon>Bacillati</taxon>
        <taxon>Actinomycetota</taxon>
        <taxon>Actinomycetes</taxon>
        <taxon>Propionibacteriales</taxon>
        <taxon>Nocardioidaceae</taxon>
        <taxon>Aeromicrobium</taxon>
    </lineage>
</organism>
<evidence type="ECO:0000313" key="5">
    <source>
        <dbReference type="EMBL" id="MBC9227489.1"/>
    </source>
</evidence>
<dbReference type="InterPro" id="IPR028081">
    <property type="entry name" value="Leu-bd"/>
</dbReference>
<feature type="signal peptide" evidence="3">
    <location>
        <begin position="1"/>
        <end position="28"/>
    </location>
</feature>
<dbReference type="Pfam" id="PF13458">
    <property type="entry name" value="Peripla_BP_6"/>
    <property type="match status" value="1"/>
</dbReference>
<keyword evidence="2 3" id="KW-0732">Signal</keyword>
<dbReference type="RefSeq" id="WP_187769959.1">
    <property type="nucleotide sequence ID" value="NZ_JACTVM010000004.1"/>
</dbReference>
<proteinExistence type="inferred from homology"/>
<reference evidence="5" key="1">
    <citation type="submission" date="2020-09" db="EMBL/GenBank/DDBJ databases">
        <title>Novel species in genus Aeromicrobium.</title>
        <authorList>
            <person name="Zhang G."/>
        </authorList>
    </citation>
    <scope>NUCLEOTIDE SEQUENCE</scope>
    <source>
        <strain evidence="5">Zg-636</strain>
    </source>
</reference>
<dbReference type="Gene3D" id="3.40.50.2300">
    <property type="match status" value="2"/>
</dbReference>
<feature type="domain" description="Leucine-binding protein" evidence="4">
    <location>
        <begin position="65"/>
        <end position="384"/>
    </location>
</feature>
<protein>
    <submittedName>
        <fullName evidence="5">ABC transporter substrate-binding protein</fullName>
    </submittedName>
</protein>
<dbReference type="AlphaFoldDB" id="A0A8I0EWF8"/>
<evidence type="ECO:0000256" key="3">
    <source>
        <dbReference type="SAM" id="SignalP"/>
    </source>
</evidence>
<dbReference type="PANTHER" id="PTHR47235">
    <property type="entry name" value="BLR6548 PROTEIN"/>
    <property type="match status" value="1"/>
</dbReference>
<dbReference type="EMBL" id="JACTVM010000004">
    <property type="protein sequence ID" value="MBC9227489.1"/>
    <property type="molecule type" value="Genomic_DNA"/>
</dbReference>
<comment type="similarity">
    <text evidence="1">Belongs to the leucine-binding protein family.</text>
</comment>
<evidence type="ECO:0000256" key="2">
    <source>
        <dbReference type="ARBA" id="ARBA00022729"/>
    </source>
</evidence>
<name>A0A8I0EWF8_9ACTN</name>
<dbReference type="PANTHER" id="PTHR47235:SF1">
    <property type="entry name" value="BLR6548 PROTEIN"/>
    <property type="match status" value="1"/>
</dbReference>
<accession>A0A8I0EWF8</accession>
<evidence type="ECO:0000259" key="4">
    <source>
        <dbReference type="Pfam" id="PF13458"/>
    </source>
</evidence>
<comment type="caution">
    <text evidence="5">The sequence shown here is derived from an EMBL/GenBank/DDBJ whole genome shotgun (WGS) entry which is preliminary data.</text>
</comment>